<dbReference type="RefSeq" id="XP_013891634.1">
    <property type="nucleotide sequence ID" value="XM_014036180.1"/>
</dbReference>
<protein>
    <submittedName>
        <fullName evidence="3">Uncharacterized protein in xynA 3'region</fullName>
    </submittedName>
</protein>
<organism evidence="3 4">
    <name type="scientific">Monoraphidium neglectum</name>
    <dbReference type="NCBI Taxonomy" id="145388"/>
    <lineage>
        <taxon>Eukaryota</taxon>
        <taxon>Viridiplantae</taxon>
        <taxon>Chlorophyta</taxon>
        <taxon>core chlorophytes</taxon>
        <taxon>Chlorophyceae</taxon>
        <taxon>CS clade</taxon>
        <taxon>Sphaeropleales</taxon>
        <taxon>Selenastraceae</taxon>
        <taxon>Monoraphidium</taxon>
    </lineage>
</organism>
<feature type="domain" description="Dynamin N-terminal" evidence="2">
    <location>
        <begin position="2"/>
        <end position="64"/>
    </location>
</feature>
<dbReference type="AlphaFoldDB" id="A0A0D2LLB0"/>
<dbReference type="KEGG" id="mng:MNEG_15349"/>
<dbReference type="Proteomes" id="UP000054498">
    <property type="component" value="Unassembled WGS sequence"/>
</dbReference>
<dbReference type="STRING" id="145388.A0A0D2LLB0"/>
<evidence type="ECO:0000259" key="2">
    <source>
        <dbReference type="Pfam" id="PF00350"/>
    </source>
</evidence>
<sequence>MNIVDTPGTNVIVERQQRLTEEFVPRADMVLFVLSADRPLTESELTFLRYIRQWRKKVVFVVNKVDLLESEDDVEQLLAFVSDNARRLLSLDAPSVLPVSSRAALRAKLECGSAVHSGAMDSLADDLLQDHPAWRASRFGEFERFIYDFLIGGGAGAGGVGEGLRLKLQTPLFVADALAAAAGRQIAAEVASAEGEVAALSAVRAQLDRFTADMEKDGAAQRAAVRELVAAVVARADKFVDRTLQISNVGAAGSYIFGGAGGASGLPVAKGFDGEVVQGAADQMAGLVAEHAAWLASNCEAQGDYYTGYLAARRRPQRRRGGGSGGERQRAAGEGAGGGESGESGESGTPSPPPRTVSGGGEALAVAVGGAMGAAQAAAAAGGSASLQAIADFNLAAAKVLLEEEIREHCAWLDALNARDACGASMPGTRL</sequence>
<evidence type="ECO:0000313" key="3">
    <source>
        <dbReference type="EMBL" id="KIY92614.1"/>
    </source>
</evidence>
<dbReference type="InterPro" id="IPR051943">
    <property type="entry name" value="TRAFAC_Dynamin-like_GTPase"/>
</dbReference>
<name>A0A0D2LLB0_9CHLO</name>
<dbReference type="OrthoDB" id="422720at2759"/>
<dbReference type="InterPro" id="IPR045063">
    <property type="entry name" value="Dynamin_N"/>
</dbReference>
<dbReference type="PANTHER" id="PTHR43681:SF1">
    <property type="entry name" value="SARCALUMENIN"/>
    <property type="match status" value="1"/>
</dbReference>
<dbReference type="EMBL" id="KK105467">
    <property type="protein sequence ID" value="KIY92614.1"/>
    <property type="molecule type" value="Genomic_DNA"/>
</dbReference>
<dbReference type="Pfam" id="PF00350">
    <property type="entry name" value="Dynamin_N"/>
    <property type="match status" value="1"/>
</dbReference>
<dbReference type="Gene3D" id="3.40.50.300">
    <property type="entry name" value="P-loop containing nucleotide triphosphate hydrolases"/>
    <property type="match status" value="1"/>
</dbReference>
<evidence type="ECO:0000313" key="4">
    <source>
        <dbReference type="Proteomes" id="UP000054498"/>
    </source>
</evidence>
<dbReference type="InterPro" id="IPR027417">
    <property type="entry name" value="P-loop_NTPase"/>
</dbReference>
<reference evidence="3 4" key="1">
    <citation type="journal article" date="2013" name="BMC Genomics">
        <title>Reconstruction of the lipid metabolism for the microalga Monoraphidium neglectum from its genome sequence reveals characteristics suitable for biofuel production.</title>
        <authorList>
            <person name="Bogen C."/>
            <person name="Al-Dilaimi A."/>
            <person name="Albersmeier A."/>
            <person name="Wichmann J."/>
            <person name="Grundmann M."/>
            <person name="Rupp O."/>
            <person name="Lauersen K.J."/>
            <person name="Blifernez-Klassen O."/>
            <person name="Kalinowski J."/>
            <person name="Goesmann A."/>
            <person name="Mussgnug J.H."/>
            <person name="Kruse O."/>
        </authorList>
    </citation>
    <scope>NUCLEOTIDE SEQUENCE [LARGE SCALE GENOMIC DNA]</scope>
    <source>
        <strain evidence="3 4">SAG 48.87</strain>
    </source>
</reference>
<proteinExistence type="predicted"/>
<dbReference type="SUPFAM" id="SSF52540">
    <property type="entry name" value="P-loop containing nucleoside triphosphate hydrolases"/>
    <property type="match status" value="1"/>
</dbReference>
<dbReference type="GO" id="GO:0031969">
    <property type="term" value="C:chloroplast membrane"/>
    <property type="evidence" value="ECO:0007669"/>
    <property type="project" value="TreeGrafter"/>
</dbReference>
<evidence type="ECO:0000256" key="1">
    <source>
        <dbReference type="SAM" id="MobiDB-lite"/>
    </source>
</evidence>
<dbReference type="GO" id="GO:0010027">
    <property type="term" value="P:thylakoid membrane organization"/>
    <property type="evidence" value="ECO:0007669"/>
    <property type="project" value="TreeGrafter"/>
</dbReference>
<feature type="region of interest" description="Disordered" evidence="1">
    <location>
        <begin position="316"/>
        <end position="361"/>
    </location>
</feature>
<accession>A0A0D2LLB0</accession>
<gene>
    <name evidence="3" type="ORF">MNEG_15349</name>
</gene>
<dbReference type="PANTHER" id="PTHR43681">
    <property type="entry name" value="TRANSMEMBRANE GTPASE FZO"/>
    <property type="match status" value="1"/>
</dbReference>
<keyword evidence="4" id="KW-1185">Reference proteome</keyword>
<dbReference type="GeneID" id="25733001"/>